<dbReference type="AlphaFoldDB" id="A0A5S4FMW2"/>
<dbReference type="Proteomes" id="UP000309128">
    <property type="component" value="Unassembled WGS sequence"/>
</dbReference>
<protein>
    <submittedName>
        <fullName evidence="1">Uncharacterized protein</fullName>
    </submittedName>
</protein>
<proteinExistence type="predicted"/>
<reference evidence="1 2" key="1">
    <citation type="submission" date="2019-05" db="EMBL/GenBank/DDBJ databases">
        <title>Draft genome sequence of Nonomuraea turkmeniaca DSM 43926.</title>
        <authorList>
            <person name="Saricaoglu S."/>
            <person name="Isik K."/>
        </authorList>
    </citation>
    <scope>NUCLEOTIDE SEQUENCE [LARGE SCALE GENOMIC DNA]</scope>
    <source>
        <strain evidence="1 2">DSM 43926</strain>
    </source>
</reference>
<evidence type="ECO:0000313" key="1">
    <source>
        <dbReference type="EMBL" id="TMR22067.1"/>
    </source>
</evidence>
<dbReference type="RefSeq" id="WP_138666375.1">
    <property type="nucleotide sequence ID" value="NZ_VCKY01000034.1"/>
</dbReference>
<accession>A0A5S4FMW2</accession>
<keyword evidence="2" id="KW-1185">Reference proteome</keyword>
<evidence type="ECO:0000313" key="2">
    <source>
        <dbReference type="Proteomes" id="UP000309128"/>
    </source>
</evidence>
<dbReference type="EMBL" id="VCKY01000034">
    <property type="protein sequence ID" value="TMR22067.1"/>
    <property type="molecule type" value="Genomic_DNA"/>
</dbReference>
<organism evidence="1 2">
    <name type="scientific">Nonomuraea turkmeniaca</name>
    <dbReference type="NCBI Taxonomy" id="103838"/>
    <lineage>
        <taxon>Bacteria</taxon>
        <taxon>Bacillati</taxon>
        <taxon>Actinomycetota</taxon>
        <taxon>Actinomycetes</taxon>
        <taxon>Streptosporangiales</taxon>
        <taxon>Streptosporangiaceae</taxon>
        <taxon>Nonomuraea</taxon>
    </lineage>
</organism>
<comment type="caution">
    <text evidence="1">The sequence shown here is derived from an EMBL/GenBank/DDBJ whole genome shotgun (WGS) entry which is preliminary data.</text>
</comment>
<gene>
    <name evidence="1" type="ORF">ETD86_12935</name>
</gene>
<sequence length="131" mass="14231">MGISYTYEGEFAFDIPVPLSMIPTDSPHLPTNYDHSAIVFDHPVNLLFDLDDSLGETVAVSLVPAAPELARDMGNIEKELRAIMDAYPGHGLSGELVMKGDDLGAVTTVTLFGGEITFEDEDDEDERLGDE</sequence>
<name>A0A5S4FMW2_9ACTN</name>